<accession>A0A371RKR1</accession>
<evidence type="ECO:0000256" key="3">
    <source>
        <dbReference type="ARBA" id="ARBA00022630"/>
    </source>
</evidence>
<comment type="cofactor">
    <cofactor evidence="1">
        <name>FAD</name>
        <dbReference type="ChEBI" id="CHEBI:57692"/>
    </cofactor>
</comment>
<dbReference type="Proteomes" id="UP000264589">
    <property type="component" value="Unassembled WGS sequence"/>
</dbReference>
<organism evidence="8 9">
    <name type="scientific">Parvularcula marina</name>
    <dbReference type="NCBI Taxonomy" id="2292771"/>
    <lineage>
        <taxon>Bacteria</taxon>
        <taxon>Pseudomonadati</taxon>
        <taxon>Pseudomonadota</taxon>
        <taxon>Alphaproteobacteria</taxon>
        <taxon>Parvularculales</taxon>
        <taxon>Parvularculaceae</taxon>
        <taxon>Parvularcula</taxon>
    </lineage>
</organism>
<dbReference type="InterPro" id="IPR020946">
    <property type="entry name" value="Flavin_mOase-like"/>
</dbReference>
<sequence>MATLNQQETLDVLIIGAGLSGIGAACRLKMHCPEERFEIFEARERMGGTWDLFRYPGVRSDSDMYTLGYPFRPWPDSQPIADGDIIRDYINETAAEYGVDGLIRYGREVTGASWSSDRQLWTVSYRENGQDGQITCRFLLACAGYYDYAEGHAPDFPGKDAFGGQILHPQFWPEDFSAEGKKIIVIGSGATAITVVPALAEHAEHVTMLQRSPSDVVPRIAEDGFARTVGRLPAKKFAGSLIRWRSILLSIVQYGFARWKPDFARKSIKKIAQEEAGPNVDAEIAFSPRYNVWDQRVCLDPDSVFFRSLKEGRASIVTNQIEKLDETGVLLADGTHLVADAVVTATGLKIKLFGGIALTVDGEKLNFADRLIYKGMMIEGAPNFAFCFGYTNASWTLKADLSARHVCRILNRIRKKGYGVCRPDTPPEPRETVPLIHFNSGYIERAANVLPKQGVKAPWRVHQNYLADLSAYQFGQVEDGVLKFEPATRITEGIPQGTPADASA</sequence>
<name>A0A371RKR1_9PROT</name>
<evidence type="ECO:0000313" key="9">
    <source>
        <dbReference type="Proteomes" id="UP000264589"/>
    </source>
</evidence>
<reference evidence="8 9" key="1">
    <citation type="submission" date="2018-08" db="EMBL/GenBank/DDBJ databases">
        <title>Parvularcula sp. SM1705, isolated from surface water of the South Sea China.</title>
        <authorList>
            <person name="Sun L."/>
        </authorList>
    </citation>
    <scope>NUCLEOTIDE SEQUENCE [LARGE SCALE GENOMIC DNA]</scope>
    <source>
        <strain evidence="8 9">SM1705</strain>
    </source>
</reference>
<evidence type="ECO:0000256" key="2">
    <source>
        <dbReference type="ARBA" id="ARBA00010139"/>
    </source>
</evidence>
<dbReference type="OrthoDB" id="312624at2"/>
<evidence type="ECO:0000256" key="7">
    <source>
        <dbReference type="ARBA" id="ARBA00023033"/>
    </source>
</evidence>
<dbReference type="EMBL" id="QUQO01000001">
    <property type="protein sequence ID" value="RFB06048.1"/>
    <property type="molecule type" value="Genomic_DNA"/>
</dbReference>
<keyword evidence="9" id="KW-1185">Reference proteome</keyword>
<dbReference type="InterPro" id="IPR051820">
    <property type="entry name" value="FAD-binding_MO"/>
</dbReference>
<dbReference type="SUPFAM" id="SSF51905">
    <property type="entry name" value="FAD/NAD(P)-binding domain"/>
    <property type="match status" value="2"/>
</dbReference>
<evidence type="ECO:0000256" key="4">
    <source>
        <dbReference type="ARBA" id="ARBA00022827"/>
    </source>
</evidence>
<comment type="similarity">
    <text evidence="2">Belongs to the FAD-binding monooxygenase family.</text>
</comment>
<dbReference type="InParanoid" id="A0A371RKR1"/>
<keyword evidence="4" id="KW-0274">FAD</keyword>
<keyword evidence="6" id="KW-0560">Oxidoreductase</keyword>
<evidence type="ECO:0000256" key="5">
    <source>
        <dbReference type="ARBA" id="ARBA00022857"/>
    </source>
</evidence>
<dbReference type="AlphaFoldDB" id="A0A371RKR1"/>
<keyword evidence="5" id="KW-0521">NADP</keyword>
<dbReference type="GO" id="GO:0004499">
    <property type="term" value="F:N,N-dimethylaniline monooxygenase activity"/>
    <property type="evidence" value="ECO:0007669"/>
    <property type="project" value="InterPro"/>
</dbReference>
<dbReference type="FunFam" id="3.50.50.60:FF:000228">
    <property type="entry name" value="FAD-containing monooxygenase EthA"/>
    <property type="match status" value="1"/>
</dbReference>
<evidence type="ECO:0000256" key="6">
    <source>
        <dbReference type="ARBA" id="ARBA00023002"/>
    </source>
</evidence>
<keyword evidence="7" id="KW-0503">Monooxygenase</keyword>
<evidence type="ECO:0000313" key="8">
    <source>
        <dbReference type="EMBL" id="RFB06048.1"/>
    </source>
</evidence>
<gene>
    <name evidence="8" type="ORF">DX908_12720</name>
</gene>
<dbReference type="GO" id="GO:0050661">
    <property type="term" value="F:NADP binding"/>
    <property type="evidence" value="ECO:0007669"/>
    <property type="project" value="InterPro"/>
</dbReference>
<comment type="caution">
    <text evidence="8">The sequence shown here is derived from an EMBL/GenBank/DDBJ whole genome shotgun (WGS) entry which is preliminary data.</text>
</comment>
<protein>
    <submittedName>
        <fullName evidence="8">NAD(P)/FAD-dependent oxidoreductase</fullName>
    </submittedName>
</protein>
<dbReference type="Pfam" id="PF00743">
    <property type="entry name" value="FMO-like"/>
    <property type="match status" value="1"/>
</dbReference>
<dbReference type="GO" id="GO:0050660">
    <property type="term" value="F:flavin adenine dinucleotide binding"/>
    <property type="evidence" value="ECO:0007669"/>
    <property type="project" value="InterPro"/>
</dbReference>
<dbReference type="RefSeq" id="WP_116392681.1">
    <property type="nucleotide sequence ID" value="NZ_QUQO01000001.1"/>
</dbReference>
<keyword evidence="3" id="KW-0285">Flavoprotein</keyword>
<dbReference type="InterPro" id="IPR036188">
    <property type="entry name" value="FAD/NAD-bd_sf"/>
</dbReference>
<proteinExistence type="inferred from homology"/>
<dbReference type="Gene3D" id="3.50.50.60">
    <property type="entry name" value="FAD/NAD(P)-binding domain"/>
    <property type="match status" value="2"/>
</dbReference>
<evidence type="ECO:0000256" key="1">
    <source>
        <dbReference type="ARBA" id="ARBA00001974"/>
    </source>
</evidence>
<dbReference type="PANTHER" id="PTHR43872">
    <property type="entry name" value="MONOOXYGENASE, PUTATIVE (AFU_ORTHOLOGUE AFUA_8G02570)-RELATED"/>
    <property type="match status" value="1"/>
</dbReference>
<dbReference type="PANTHER" id="PTHR43872:SF1">
    <property type="entry name" value="MONOOXYGENASE, PUTATIVE (AFU_ORTHOLOGUE AFUA_8G02570)-RELATED"/>
    <property type="match status" value="1"/>
</dbReference>